<evidence type="ECO:0000313" key="2">
    <source>
        <dbReference type="EMBL" id="XDO95436.1"/>
    </source>
</evidence>
<dbReference type="Gene3D" id="1.10.260.40">
    <property type="entry name" value="lambda repressor-like DNA-binding domains"/>
    <property type="match status" value="1"/>
</dbReference>
<organism evidence="2">
    <name type="scientific">Caulobacter sp. 73W</name>
    <dbReference type="NCBI Taxonomy" id="3161137"/>
    <lineage>
        <taxon>Bacteria</taxon>
        <taxon>Pseudomonadati</taxon>
        <taxon>Pseudomonadota</taxon>
        <taxon>Alphaproteobacteria</taxon>
        <taxon>Caulobacterales</taxon>
        <taxon>Caulobacteraceae</taxon>
        <taxon>Caulobacter</taxon>
    </lineage>
</organism>
<feature type="domain" description="HTH cro/C1-type" evidence="1">
    <location>
        <begin position="18"/>
        <end position="72"/>
    </location>
</feature>
<proteinExistence type="predicted"/>
<dbReference type="EMBL" id="CP158375">
    <property type="protein sequence ID" value="XDO95436.1"/>
    <property type="molecule type" value="Genomic_DNA"/>
</dbReference>
<dbReference type="InterPro" id="IPR001387">
    <property type="entry name" value="Cro/C1-type_HTH"/>
</dbReference>
<dbReference type="CDD" id="cd00093">
    <property type="entry name" value="HTH_XRE"/>
    <property type="match status" value="1"/>
</dbReference>
<dbReference type="RefSeq" id="WP_369058285.1">
    <property type="nucleotide sequence ID" value="NZ_CP158375.1"/>
</dbReference>
<dbReference type="SMART" id="SM00530">
    <property type="entry name" value="HTH_XRE"/>
    <property type="match status" value="1"/>
</dbReference>
<reference evidence="2" key="1">
    <citation type="submission" date="2024-06" db="EMBL/GenBank/DDBJ databases">
        <title>Caulobacter inopinatus, sp. nov.</title>
        <authorList>
            <person name="Donachie S.P."/>
        </authorList>
    </citation>
    <scope>NUCLEOTIDE SEQUENCE</scope>
    <source>
        <strain evidence="2">73W</strain>
    </source>
</reference>
<accession>A0AB39KQ47</accession>
<dbReference type="AlphaFoldDB" id="A0AB39KQ47"/>
<dbReference type="InterPro" id="IPR010982">
    <property type="entry name" value="Lambda_DNA-bd_dom_sf"/>
</dbReference>
<dbReference type="Pfam" id="PF01381">
    <property type="entry name" value="HTH_3"/>
    <property type="match status" value="1"/>
</dbReference>
<gene>
    <name evidence="2" type="ORF">ABOZ73_11480</name>
</gene>
<protein>
    <submittedName>
        <fullName evidence="2">Helix-turn-helix domain-containing protein</fullName>
    </submittedName>
</protein>
<evidence type="ECO:0000259" key="1">
    <source>
        <dbReference type="PROSITE" id="PS50943"/>
    </source>
</evidence>
<dbReference type="SUPFAM" id="SSF47413">
    <property type="entry name" value="lambda repressor-like DNA-binding domains"/>
    <property type="match status" value="1"/>
</dbReference>
<sequence length="124" mass="13634">MHREEKVGAFDVRVGARMRLRRRMLQLKQKTLADLVGVSFQQIQKYEHGANRVSASRLVAIARALETSAAWLLGEEGADGGGVFDATPLLATPGALQLLESYNRIPPSRRTFVRTVCRGLESAA</sequence>
<name>A0AB39KQ47_9CAUL</name>
<dbReference type="PROSITE" id="PS50943">
    <property type="entry name" value="HTH_CROC1"/>
    <property type="match status" value="1"/>
</dbReference>
<dbReference type="GO" id="GO:0003677">
    <property type="term" value="F:DNA binding"/>
    <property type="evidence" value="ECO:0007669"/>
    <property type="project" value="InterPro"/>
</dbReference>